<feature type="domain" description="YDG" evidence="2">
    <location>
        <begin position="2549"/>
        <end position="2626"/>
    </location>
</feature>
<feature type="domain" description="Right handed beta helix" evidence="1">
    <location>
        <begin position="1448"/>
        <end position="1602"/>
    </location>
</feature>
<protein>
    <submittedName>
        <fullName evidence="4">YDG domain-containing protein</fullName>
    </submittedName>
</protein>
<sequence>MPVRSWVRKLFDRTPARPIVRPRPKLAVEALEDRAVPATFAVTSLLDNGSAGTLRWAVDQANGTAGADTITFAPGVAGGTIVLTGGQLALTDSAQTTIDGGAAGVTLDGNNASRLVFVSPGASAALNHLTITRGRAGNLDGGGILNSGGTLAVSASTITNNAANFGGGISNFNGTLTVTGSTVANNVGNFGGGIYSTGSAAVTASTIANNSGGNAGGGILNSGGTLTVSASTIANNSAGGAGGGGIYNSGGTATLASAILADGFGGNSNLSASSANNLLVGSGSVGGLSSGANGNVVVPTVAAAGLDPAGLKDNGGPTQTIALLPTSPAIGAGPFAGGATVDQRGYGRPAAGNIDLGAYQTTAAPREADSLVVTTTADAVNAFDGLTSLREAVAYANTHPGADTITFASGVAGGTIVLTDDQLTLTDAAQTTIDGGAAGVTLDGNNASRVLFVGTGASAALNHLTITRGRTLDGAGIYNQGTLTVSASTIANNNASFGGGISNYGTLTVTGSTVANNGSYHGGGIFNRASATVTASTIANNYADDSGGGISNVGGTIAFLSSTITNNAASRVSGGGGGGIYSSGATTTLTSTILTDEFVDFGGGNLSASSANNLLVGSGSVGGLSSGANGNVVVPTVAAAGLDPAGLRDNGGPTQTIALLPGSPAVGGAATNAGATDQRGVARDARPDIGAFEFTDFRPSLVVTTLADEDDGTSDSRFGSGTSLREAVEYANAHPGADTITFAPGVAGGTIVLTRGQLALTDAGQTTIDGGAAGMTLDANNASRVVRVYDRATAALNHLNITRGNIDNSDGGGIRYYGGGILNQGTLTVSASTITTNNAPFGGGISNWGTLTVTRSTVANNVGNFGGGIYNSGSATVTASTIANNSGGNAGGIQNSGGTLTVSASTIANNTAQNGDAGINNFYSRTTLTSTILTDAFGGDDLSASSANNLLVGSGSVGGLSNGANGNVVVPTVAAAGLDPAGLKDNGGPTQTVALLSTSPAIGAGPFGAAGATVDQRGYGRPAAGNIDLGAYQTTAAPREADSLVVTTTADAVNAFDGVTSLREAVAYANARAGADTITFAPGVAGGTIMLTGGQLVLNDSAQTTIDGGAAGVTLDGNNASRVILVSYGATAALNHLTITRGKADNSYGGGIYNQGTLTVSASTITNNGAYFGGGISNYGTLTVTGSTVANNGGYYGGGIFNHASAAVTASTIANNYADNSGGGISNVGGTIAVLASTITNNTVRIGGGAAGGGGIYSSGATTTLTSTILTDGTAGDNLSASSANNLLVGSGPVGGLSNGVNGNVVVSTVAAAGLDPAGLKDNGGPTQTIALLSTSPAIGAGMAGATTTDQRGVARDTRPDIGAYEFVAYRPSLVVTTLADEDDGTSDPGFGSGTSLREAVAYANAHPGADTITFAPGVAGGTIVLSRGQLTLTDAAQTTIDGGAAGVTLDGNNASRVFFVSPGASAALNHLTITRGRAANDSGGGIYSEGTLTVTASTITNNSASTTGGGIFNQGTLTVSASTINNNSATSGAAIYNSTGSVTVTTSTIANNSASTTGGGIYNYDGTLTVSASTIDNNSARIAGGGMYSSGGTLTVSASTFANNSVLFGNGGGIVLDGGTLTVSASTINNNAAGNTGGGIFNSGTLTVTASTVANNSSDSMGGGIHNLGTLIVASSTIANNYNTSTLEGDGLFNFGAIGGTTTLTSTILTDGFTGDDLSALSANNLLVGSGPVGGLSNGVNGNVVVPTVAAAGLDPAGLRDNGGPTQTIALLPTSPAVGGAATNAGATDQRGVARDARPDIGAFEFTDFRPSLVVTTLADEDDGTSDSRFGSGTSLREAVAYANAHPGADTITFAPGMAGGTIVLSRGQLTLTDAAQTTIDGGAGGGTLDGNNASRVLFVDTGASAALNHLTITRGWADNSDGGGIYNQGTLTVSASTITNNGAYFGGGISNWGTLTVTGSTVANNVGNFGGGIYNSGSATVTASTIANNSASNAGGGIHLLGGTLTVSASTIANNSAFAGGGINSLDGTLTVSASTITNNGASLGGGIFSQSTLTVSSSTIANNSAMISGGGISNGFGTLTVLSSTIANNSAGGAGGGISNSRGTVTLTSTILTDAFSGDDLSASSANNLLVGSGSVGGLSSGVNGNVVVPTVAAAGLDPSGLKDNGGPTQTIALLSTSPAIGAGGAGATTTDQRGVARNANPDIGSFETQASTVGVTIAGGVYRGTAYTVTAATVADINGATIASFGSPALTYTYYAGALTAAQVAAATPLAGAPINVGTYTVVATFTSDAAGYRNAVSSPVSFAITPATAFVVVPSSTFEYDGQAHGSQAVQAVGVGGADLSGFVSLSTLFTDAPGGIATWTFDAGPNYVSASGSVSIVIYPRVVSWVTDAAGKTYGDADAASLTTGTGSGFVEADGVTAAYTRQAGENAGTYAITATLSSSRLTAAQLAANYFVINNTGAVYTIGRRAASVSADALTKVYGDADPVLTGTLSGFLPGDGVAAAYTRAAGESVAGGPYAVTATLNPSAALANYDVTYTAGSLTVTPRVLTVIATASDKVYDGTTAASATLTLGNTVAGEVPTATFTSAVFTDKNAGVGKAVTVSGIALDPAFASNYTLNGVTTAFTATARITAKAISGAFTAADKVYDGGAAATVLTRSLGGVIGQDAVTLTGGIAAFADKNAGAGKTVTLTGATLTGADAANYTLTGVADAAAAINRRALTVSATASDKVYDGGTAASAGLVLGNAVAGEAPAATFTSAVFADKNAGTGKVVTVSGVALDPAFAANYTLSGVTTAGAVASITAKAISGTFTAADKVYDGTRAATVLTRNLGGVIGQDAVTLTGGTAAFADKNAGAGKTVTLTGATLTGADAANYTLTGVGATTASVARRALTITATGTNKVFDGTTAAAVTLADNRVGGDQLASGYTSAAFADPNVGTGKSVTVTGISVTGADAGNYTFNTYATTTASITPAAVTIGLVTDRPVAVPGLAVTFTATVAAANGAPVTGTVTFKDGSTVLGTAPVVNGKAVLTTDAFQYGNKTITATFAGGANYAVPTAAASVGVSVVPAAILADPVTGQNALFVGGTAGDDEIEVLGLCNNRYAVEVESGCWKLFDQTLTGAVARVVMYGGAGNDSIVANGDVRVPVFAFGGAGNDILVGTAGAPNVLVGGAGNDLLYAGCARDILIGGAGSDLLFGQAGDDMLIGGSTAFDANESALWGLQAEWNSSRDLGTRVANLKGTGTGPRANGNAFLVAGGPSATVFNDGAGDFLYGGSGRDWYFANTTGGGVLDVVAGLRGDDLLTEL</sequence>
<evidence type="ECO:0000259" key="2">
    <source>
        <dbReference type="Pfam" id="PF18657"/>
    </source>
</evidence>
<dbReference type="InterPro" id="IPR001343">
    <property type="entry name" value="Hemolysn_Ca-bd"/>
</dbReference>
<dbReference type="NCBIfam" id="TIGR04214">
    <property type="entry name" value="CSLREA_Nterm"/>
    <property type="match status" value="2"/>
</dbReference>
<name>A0ABU5F0Y0_9BACT</name>
<dbReference type="RefSeq" id="WP_320686459.1">
    <property type="nucleotide sequence ID" value="NZ_JAXBLV010000133.1"/>
</dbReference>
<evidence type="ECO:0000313" key="5">
    <source>
        <dbReference type="Proteomes" id="UP001272242"/>
    </source>
</evidence>
<gene>
    <name evidence="4" type="ORF">R5W23_000911</name>
</gene>
<dbReference type="InterPro" id="IPR041248">
    <property type="entry name" value="YDG"/>
</dbReference>
<dbReference type="InterPro" id="IPR039448">
    <property type="entry name" value="Beta_helix"/>
</dbReference>
<dbReference type="NCBIfam" id="NF041518">
    <property type="entry name" value="choice_anch_Q"/>
    <property type="match status" value="6"/>
</dbReference>
<dbReference type="PRINTS" id="PR00313">
    <property type="entry name" value="CABNDNGRPT"/>
</dbReference>
<dbReference type="InterPro" id="IPR041286">
    <property type="entry name" value="MBG_2"/>
</dbReference>
<dbReference type="Pfam" id="PF18676">
    <property type="entry name" value="MBG_2"/>
    <property type="match status" value="2"/>
</dbReference>
<dbReference type="InterPro" id="IPR059226">
    <property type="entry name" value="Choice_anch_Q_dom"/>
</dbReference>
<organism evidence="4 5">
    <name type="scientific">Gemmata algarum</name>
    <dbReference type="NCBI Taxonomy" id="2975278"/>
    <lineage>
        <taxon>Bacteria</taxon>
        <taxon>Pseudomonadati</taxon>
        <taxon>Planctomycetota</taxon>
        <taxon>Planctomycetia</taxon>
        <taxon>Gemmatales</taxon>
        <taxon>Gemmataceae</taxon>
        <taxon>Gemmata</taxon>
    </lineage>
</organism>
<reference evidence="5" key="1">
    <citation type="journal article" date="2023" name="Mar. Drugs">
        <title>Gemmata algarum, a Novel Planctomycete Isolated from an Algal Mat, Displays Antimicrobial Activity.</title>
        <authorList>
            <person name="Kumar G."/>
            <person name="Kallscheuer N."/>
            <person name="Kashif M."/>
            <person name="Ahamad S."/>
            <person name="Jagadeeshwari U."/>
            <person name="Pannikurungottu S."/>
            <person name="Haufschild T."/>
            <person name="Kabuu M."/>
            <person name="Sasikala C."/>
            <person name="Jogler C."/>
            <person name="Ramana C."/>
        </authorList>
    </citation>
    <scope>NUCLEOTIDE SEQUENCE [LARGE SCALE GENOMIC DNA]</scope>
    <source>
        <strain evidence="5">JC673</strain>
    </source>
</reference>
<dbReference type="SUPFAM" id="SSF51126">
    <property type="entry name" value="Pectin lyase-like"/>
    <property type="match status" value="7"/>
</dbReference>
<dbReference type="PANTHER" id="PTHR11319">
    <property type="entry name" value="G PROTEIN-COUPLED RECEPTOR-RELATED"/>
    <property type="match status" value="1"/>
</dbReference>
<dbReference type="Gene3D" id="2.160.20.10">
    <property type="entry name" value="Single-stranded right-handed beta-helix, Pectin lyase-like"/>
    <property type="match status" value="4"/>
</dbReference>
<dbReference type="Pfam" id="PF18657">
    <property type="entry name" value="YDG"/>
    <property type="match status" value="5"/>
</dbReference>
<accession>A0ABU5F0Y0</accession>
<dbReference type="InterPro" id="IPR026457">
    <property type="entry name" value="CSLREA_Nterm"/>
</dbReference>
<dbReference type="InterPro" id="IPR012334">
    <property type="entry name" value="Pectin_lyas_fold"/>
</dbReference>
<feature type="domain" description="YDG" evidence="2">
    <location>
        <begin position="2722"/>
        <end position="2798"/>
    </location>
</feature>
<dbReference type="PANTHER" id="PTHR11319:SF35">
    <property type="entry name" value="OUTER MEMBRANE PROTEIN PMPC-RELATED"/>
    <property type="match status" value="1"/>
</dbReference>
<dbReference type="Pfam" id="PF00353">
    <property type="entry name" value="HemolysinCabind"/>
    <property type="match status" value="3"/>
</dbReference>
<dbReference type="Proteomes" id="UP001272242">
    <property type="component" value="Unassembled WGS sequence"/>
</dbReference>
<dbReference type="SMART" id="SM00710">
    <property type="entry name" value="PbH1"/>
    <property type="match status" value="22"/>
</dbReference>
<evidence type="ECO:0000259" key="3">
    <source>
        <dbReference type="Pfam" id="PF18676"/>
    </source>
</evidence>
<evidence type="ECO:0000259" key="1">
    <source>
        <dbReference type="Pfam" id="PF13229"/>
    </source>
</evidence>
<dbReference type="InterPro" id="IPR006626">
    <property type="entry name" value="PbH1"/>
</dbReference>
<dbReference type="Pfam" id="PF13229">
    <property type="entry name" value="Beta_helix"/>
    <property type="match status" value="1"/>
</dbReference>
<dbReference type="InterPro" id="IPR011050">
    <property type="entry name" value="Pectin_lyase_fold/virulence"/>
</dbReference>
<feature type="domain" description="YDG" evidence="2">
    <location>
        <begin position="2814"/>
        <end position="2882"/>
    </location>
</feature>
<evidence type="ECO:0000313" key="4">
    <source>
        <dbReference type="EMBL" id="MDY3559753.1"/>
    </source>
</evidence>
<dbReference type="SUPFAM" id="SSF51120">
    <property type="entry name" value="beta-Roll"/>
    <property type="match status" value="1"/>
</dbReference>
<keyword evidence="5" id="KW-1185">Reference proteome</keyword>
<dbReference type="InterPro" id="IPR011049">
    <property type="entry name" value="Serralysin-like_metalloprot_C"/>
</dbReference>
<feature type="domain" description="YDG" evidence="2">
    <location>
        <begin position="2643"/>
        <end position="2711"/>
    </location>
</feature>
<comment type="caution">
    <text evidence="4">The sequence shown here is derived from an EMBL/GenBank/DDBJ whole genome shotgun (WGS) entry which is preliminary data.</text>
</comment>
<proteinExistence type="predicted"/>
<feature type="domain" description="YDG" evidence="2">
    <location>
        <begin position="2893"/>
        <end position="2968"/>
    </location>
</feature>
<feature type="domain" description="MBG" evidence="3">
    <location>
        <begin position="2475"/>
        <end position="2547"/>
    </location>
</feature>
<feature type="domain" description="MBG" evidence="3">
    <location>
        <begin position="2394"/>
        <end position="2457"/>
    </location>
</feature>
<dbReference type="EMBL" id="JAXBLV010000133">
    <property type="protein sequence ID" value="MDY3559753.1"/>
    <property type="molecule type" value="Genomic_DNA"/>
</dbReference>